<dbReference type="Gene3D" id="6.10.250.2970">
    <property type="match status" value="1"/>
</dbReference>
<dbReference type="Pfam" id="PF00254">
    <property type="entry name" value="FKBP_C"/>
    <property type="match status" value="1"/>
</dbReference>
<comment type="catalytic activity">
    <reaction evidence="1 6 7">
        <text>[protein]-peptidylproline (omega=180) = [protein]-peptidylproline (omega=0)</text>
        <dbReference type="Rhea" id="RHEA:16237"/>
        <dbReference type="Rhea" id="RHEA-COMP:10747"/>
        <dbReference type="Rhea" id="RHEA-COMP:10748"/>
        <dbReference type="ChEBI" id="CHEBI:83833"/>
        <dbReference type="ChEBI" id="CHEBI:83834"/>
        <dbReference type="EC" id="5.2.1.8"/>
    </reaction>
</comment>
<evidence type="ECO:0000313" key="9">
    <source>
        <dbReference type="EMBL" id="PQJ67230.1"/>
    </source>
</evidence>
<dbReference type="EMBL" id="PYOY01000001">
    <property type="protein sequence ID" value="PSX09663.1"/>
    <property type="molecule type" value="Genomic_DNA"/>
</dbReference>
<dbReference type="InterPro" id="IPR001179">
    <property type="entry name" value="PPIase_FKBP_dom"/>
</dbReference>
<evidence type="ECO:0000313" key="10">
    <source>
        <dbReference type="EMBL" id="PSX09663.1"/>
    </source>
</evidence>
<dbReference type="PANTHER" id="PTHR43811:SF57">
    <property type="entry name" value="FKBP-TYPE PEPTIDYL-PROLYL CIS-TRANS ISOMERASE FKPA-RELATED"/>
    <property type="match status" value="1"/>
</dbReference>
<dbReference type="Proteomes" id="UP000238730">
    <property type="component" value="Unassembled WGS sequence"/>
</dbReference>
<keyword evidence="5 6" id="KW-0413">Isomerase</keyword>
<dbReference type="Proteomes" id="UP000241440">
    <property type="component" value="Unassembled WGS sequence"/>
</dbReference>
<dbReference type="Pfam" id="PF01346">
    <property type="entry name" value="FKBP_N"/>
    <property type="match status" value="1"/>
</dbReference>
<dbReference type="PANTHER" id="PTHR43811">
    <property type="entry name" value="FKBP-TYPE PEPTIDYL-PROLYL CIS-TRANS ISOMERASE FKPA"/>
    <property type="match status" value="1"/>
</dbReference>
<evidence type="ECO:0000313" key="11">
    <source>
        <dbReference type="EMBL" id="PSX12789.1"/>
    </source>
</evidence>
<dbReference type="EC" id="5.2.1.8" evidence="7"/>
<evidence type="ECO:0000256" key="1">
    <source>
        <dbReference type="ARBA" id="ARBA00000971"/>
    </source>
</evidence>
<dbReference type="RefSeq" id="WP_005367112.1">
    <property type="nucleotide sequence ID" value="NZ_JAKJTG010000009.1"/>
</dbReference>
<evidence type="ECO:0000313" key="14">
    <source>
        <dbReference type="Proteomes" id="UP000241440"/>
    </source>
</evidence>
<proteinExistence type="inferred from homology"/>
<evidence type="ECO:0000256" key="2">
    <source>
        <dbReference type="ARBA" id="ARBA00006577"/>
    </source>
</evidence>
<evidence type="ECO:0000313" key="13">
    <source>
        <dbReference type="Proteomes" id="UP000240989"/>
    </source>
</evidence>
<evidence type="ECO:0000256" key="4">
    <source>
        <dbReference type="ARBA" id="ARBA00023110"/>
    </source>
</evidence>
<sequence length="157" mass="17183">MSKIVIAVIVAVLLAFFLYRSYNNKQVAAENIKQGEAFLAENKLKEGVQTTPSGLQYLVLQKGTGTEHPKATDSVTVHYHGTLINGTVFDSSVDRGEKISFPLNRVIKGWTEGLQHMVVGEKMRFFIPANLAYGNNGAGSIPPGSVLIFDVELFKIN</sequence>
<dbReference type="EMBL" id="MSCJ01000001">
    <property type="protein sequence ID" value="PQJ67230.1"/>
    <property type="molecule type" value="Genomic_DNA"/>
</dbReference>
<reference evidence="9 12" key="1">
    <citation type="submission" date="2016-12" db="EMBL/GenBank/DDBJ databases">
        <title>Diversity of luminous bacteria.</title>
        <authorList>
            <person name="Yoshizawa S."/>
            <person name="Kogure K."/>
        </authorList>
    </citation>
    <scope>NUCLEOTIDE SEQUENCE [LARGE SCALE GENOMIC DNA]</scope>
    <source>
        <strain evidence="9 12">LC1-200</strain>
    </source>
</reference>
<dbReference type="GO" id="GO:0006457">
    <property type="term" value="P:protein folding"/>
    <property type="evidence" value="ECO:0007669"/>
    <property type="project" value="InterPro"/>
</dbReference>
<organism evidence="10 14">
    <name type="scientific">Photobacterium angustum</name>
    <dbReference type="NCBI Taxonomy" id="661"/>
    <lineage>
        <taxon>Bacteria</taxon>
        <taxon>Pseudomonadati</taxon>
        <taxon>Pseudomonadota</taxon>
        <taxon>Gammaproteobacteria</taxon>
        <taxon>Vibrionales</taxon>
        <taxon>Vibrionaceae</taxon>
        <taxon>Photobacterium</taxon>
    </lineage>
</organism>
<dbReference type="FunFam" id="3.10.50.40:FF:000045">
    <property type="entry name" value="Peptidyl-prolyl cis-trans isomerase"/>
    <property type="match status" value="1"/>
</dbReference>
<protein>
    <recommendedName>
        <fullName evidence="7">Peptidyl-prolyl cis-trans isomerase</fullName>
        <ecNumber evidence="7">5.2.1.8</ecNumber>
    </recommendedName>
</protein>
<keyword evidence="3" id="KW-0732">Signal</keyword>
<feature type="domain" description="PPIase FKBP-type" evidence="8">
    <location>
        <begin position="72"/>
        <end position="157"/>
    </location>
</feature>
<evidence type="ECO:0000256" key="7">
    <source>
        <dbReference type="RuleBase" id="RU003915"/>
    </source>
</evidence>
<comment type="caution">
    <text evidence="10">The sequence shown here is derived from an EMBL/GenBank/DDBJ whole genome shotgun (WGS) entry which is preliminary data.</text>
</comment>
<dbReference type="Proteomes" id="UP000240989">
    <property type="component" value="Unassembled WGS sequence"/>
</dbReference>
<dbReference type="SUPFAM" id="SSF54534">
    <property type="entry name" value="FKBP-like"/>
    <property type="match status" value="1"/>
</dbReference>
<dbReference type="InterPro" id="IPR000774">
    <property type="entry name" value="PPIase_FKBP_N"/>
</dbReference>
<dbReference type="GeneID" id="61228063"/>
<dbReference type="InterPro" id="IPR046357">
    <property type="entry name" value="PPIase_dom_sf"/>
</dbReference>
<reference evidence="13 14" key="2">
    <citation type="submission" date="2018-01" db="EMBL/GenBank/DDBJ databases">
        <title>Whole genome sequencing of Histamine producing bacteria.</title>
        <authorList>
            <person name="Butler K."/>
        </authorList>
    </citation>
    <scope>NUCLEOTIDE SEQUENCE [LARGE SCALE GENOMIC DNA]</scope>
    <source>
        <strain evidence="10 14">A2-1</strain>
        <strain evidence="11 13">A6-1</strain>
    </source>
</reference>
<dbReference type="AlphaFoldDB" id="A0A0D8SIJ8"/>
<evidence type="ECO:0000256" key="5">
    <source>
        <dbReference type="ARBA" id="ARBA00023235"/>
    </source>
</evidence>
<evidence type="ECO:0000259" key="8">
    <source>
        <dbReference type="PROSITE" id="PS50059"/>
    </source>
</evidence>
<keyword evidence="4 6" id="KW-0697">Rotamase</keyword>
<dbReference type="PROSITE" id="PS50059">
    <property type="entry name" value="FKBP_PPIASE"/>
    <property type="match status" value="1"/>
</dbReference>
<dbReference type="Gene3D" id="3.10.50.40">
    <property type="match status" value="1"/>
</dbReference>
<dbReference type="GO" id="GO:0003755">
    <property type="term" value="F:peptidyl-prolyl cis-trans isomerase activity"/>
    <property type="evidence" value="ECO:0007669"/>
    <property type="project" value="UniProtKB-UniRule"/>
</dbReference>
<name>A0A0D8SIJ8_PHOAN</name>
<comment type="similarity">
    <text evidence="2 7">Belongs to the FKBP-type PPIase family.</text>
</comment>
<evidence type="ECO:0000256" key="6">
    <source>
        <dbReference type="PROSITE-ProRule" id="PRU00277"/>
    </source>
</evidence>
<evidence type="ECO:0000256" key="3">
    <source>
        <dbReference type="ARBA" id="ARBA00022729"/>
    </source>
</evidence>
<dbReference type="OrthoDB" id="9814548at2"/>
<dbReference type="EMBL" id="PYOU01000001">
    <property type="protein sequence ID" value="PSX12789.1"/>
    <property type="molecule type" value="Genomic_DNA"/>
</dbReference>
<accession>A0A0D8SIJ8</accession>
<evidence type="ECO:0000313" key="12">
    <source>
        <dbReference type="Proteomes" id="UP000238730"/>
    </source>
</evidence>
<keyword evidence="13" id="KW-1185">Reference proteome</keyword>
<gene>
    <name evidence="9" type="ORF">BTO08_07350</name>
    <name evidence="11" type="ORF">C0W27_01925</name>
    <name evidence="10" type="ORF">C0W41_02415</name>
</gene>